<protein>
    <recommendedName>
        <fullName evidence="4">Lipoprotein</fullName>
    </recommendedName>
</protein>
<reference evidence="2 3" key="1">
    <citation type="journal article" date="2012" name="PLoS ONE">
        <title>Genome sequence and transcriptome analysis of the radioresistant bacterium Deinococcus gobiensis: insights into the extreme environmental adaptations.</title>
        <authorList>
            <person name="Yuan M."/>
            <person name="Chen M."/>
            <person name="Zhang W."/>
            <person name="Lu W."/>
            <person name="Wang J."/>
            <person name="Yang M."/>
            <person name="Zhao P."/>
            <person name="Tang R."/>
            <person name="Li X."/>
            <person name="Hao Y."/>
            <person name="Zhou Z."/>
            <person name="Zhan Y."/>
            <person name="Yu H."/>
            <person name="Teng C."/>
            <person name="Yan Y."/>
            <person name="Ping S."/>
            <person name="Wang Y."/>
            <person name="Lin M."/>
        </authorList>
    </citation>
    <scope>NUCLEOTIDE SEQUENCE [LARGE SCALE GENOMIC DNA]</scope>
    <source>
        <strain evidence="2 3">I-0</strain>
    </source>
</reference>
<dbReference type="KEGG" id="dgo:DGo_CA0854"/>
<keyword evidence="3" id="KW-1185">Reference proteome</keyword>
<dbReference type="AlphaFoldDB" id="H8GYC8"/>
<evidence type="ECO:0000313" key="2">
    <source>
        <dbReference type="EMBL" id="AFD24781.1"/>
    </source>
</evidence>
<dbReference type="RefSeq" id="WP_014684264.1">
    <property type="nucleotide sequence ID" value="NC_017790.1"/>
</dbReference>
<dbReference type="PROSITE" id="PS51257">
    <property type="entry name" value="PROKAR_LIPOPROTEIN"/>
    <property type="match status" value="1"/>
</dbReference>
<accession>H8GYC8</accession>
<feature type="chain" id="PRO_5003612286" description="Lipoprotein" evidence="1">
    <location>
        <begin position="20"/>
        <end position="173"/>
    </location>
</feature>
<dbReference type="HOGENOM" id="CLU_1545094_0_0_0"/>
<sequence length="173" mass="17955">MKVAVSLLTVLTLTLSACAPTVMGTQSYNPVVQTTATAPTIVAPGQTVYVQYTYPGDALGVPDSRFDALDINFSSASTSDKVIGPEAEAAWLRMSASDLPAGVQVSLVRATIAKPVSTTTTSGGSVRVTYREVIRVLLKVTASEQATKGLEIADLTFADGAATGTVPFTVIVR</sequence>
<evidence type="ECO:0008006" key="4">
    <source>
        <dbReference type="Google" id="ProtNLM"/>
    </source>
</evidence>
<feature type="signal peptide" evidence="1">
    <location>
        <begin position="1"/>
        <end position="19"/>
    </location>
</feature>
<evidence type="ECO:0000313" key="3">
    <source>
        <dbReference type="Proteomes" id="UP000007575"/>
    </source>
</evidence>
<dbReference type="Proteomes" id="UP000007575">
    <property type="component" value="Chromosome"/>
</dbReference>
<dbReference type="EMBL" id="CP002191">
    <property type="protein sequence ID" value="AFD24781.1"/>
    <property type="molecule type" value="Genomic_DNA"/>
</dbReference>
<evidence type="ECO:0000256" key="1">
    <source>
        <dbReference type="SAM" id="SignalP"/>
    </source>
</evidence>
<gene>
    <name evidence="2" type="ordered locus">DGo_CA0854</name>
</gene>
<organism evidence="2 3">
    <name type="scientific">Deinococcus gobiensis (strain DSM 21396 / JCM 16679 / CGMCC 1.7299 / I-0)</name>
    <dbReference type="NCBI Taxonomy" id="745776"/>
    <lineage>
        <taxon>Bacteria</taxon>
        <taxon>Thermotogati</taxon>
        <taxon>Deinococcota</taxon>
        <taxon>Deinococci</taxon>
        <taxon>Deinococcales</taxon>
        <taxon>Deinococcaceae</taxon>
        <taxon>Deinococcus</taxon>
    </lineage>
</organism>
<keyword evidence="1" id="KW-0732">Signal</keyword>
<name>H8GYC8_DEIGI</name>
<dbReference type="OrthoDB" id="69233at2"/>
<proteinExistence type="predicted"/>
<dbReference type="PATRIC" id="fig|745776.4.peg.876"/>